<evidence type="ECO:0000259" key="8">
    <source>
        <dbReference type="PROSITE" id="PS51278"/>
    </source>
</evidence>
<evidence type="ECO:0000256" key="2">
    <source>
        <dbReference type="ARBA" id="ARBA00005752"/>
    </source>
</evidence>
<dbReference type="PANTHER" id="PTHR43284:SF1">
    <property type="entry name" value="ASPARAGINE SYNTHETASE"/>
    <property type="match status" value="1"/>
</dbReference>
<dbReference type="EMBL" id="JBHTCM010000024">
    <property type="protein sequence ID" value="MFC7334916.1"/>
    <property type="molecule type" value="Genomic_DNA"/>
</dbReference>
<dbReference type="Pfam" id="PF00733">
    <property type="entry name" value="Asn_synthase"/>
    <property type="match status" value="1"/>
</dbReference>
<evidence type="ECO:0000313" key="9">
    <source>
        <dbReference type="EMBL" id="MFC7334916.1"/>
    </source>
</evidence>
<dbReference type="InterPro" id="IPR017932">
    <property type="entry name" value="GATase_2_dom"/>
</dbReference>
<protein>
    <recommendedName>
        <fullName evidence="3">asparagine synthase (glutamine-hydrolyzing)</fullName>
        <ecNumber evidence="3">6.3.5.4</ecNumber>
    </recommendedName>
</protein>
<dbReference type="InterPro" id="IPR001962">
    <property type="entry name" value="Asn_synthase"/>
</dbReference>
<proteinExistence type="inferred from homology"/>
<evidence type="ECO:0000256" key="4">
    <source>
        <dbReference type="ARBA" id="ARBA00022741"/>
    </source>
</evidence>
<keyword evidence="9" id="KW-0436">Ligase</keyword>
<comment type="catalytic activity">
    <reaction evidence="7">
        <text>L-aspartate + L-glutamine + ATP + H2O = L-asparagine + L-glutamate + AMP + diphosphate + H(+)</text>
        <dbReference type="Rhea" id="RHEA:12228"/>
        <dbReference type="ChEBI" id="CHEBI:15377"/>
        <dbReference type="ChEBI" id="CHEBI:15378"/>
        <dbReference type="ChEBI" id="CHEBI:29985"/>
        <dbReference type="ChEBI" id="CHEBI:29991"/>
        <dbReference type="ChEBI" id="CHEBI:30616"/>
        <dbReference type="ChEBI" id="CHEBI:33019"/>
        <dbReference type="ChEBI" id="CHEBI:58048"/>
        <dbReference type="ChEBI" id="CHEBI:58359"/>
        <dbReference type="ChEBI" id="CHEBI:456215"/>
        <dbReference type="EC" id="6.3.5.4"/>
    </reaction>
</comment>
<dbReference type="InterPro" id="IPR006426">
    <property type="entry name" value="Asn_synth_AEB"/>
</dbReference>
<dbReference type="GO" id="GO:0004066">
    <property type="term" value="F:asparagine synthase (glutamine-hydrolyzing) activity"/>
    <property type="evidence" value="ECO:0007669"/>
    <property type="project" value="UniProtKB-EC"/>
</dbReference>
<keyword evidence="10" id="KW-1185">Reference proteome</keyword>
<evidence type="ECO:0000256" key="1">
    <source>
        <dbReference type="ARBA" id="ARBA00005187"/>
    </source>
</evidence>
<dbReference type="Gene3D" id="3.40.50.620">
    <property type="entry name" value="HUPs"/>
    <property type="match status" value="1"/>
</dbReference>
<keyword evidence="4" id="KW-0547">Nucleotide-binding</keyword>
<dbReference type="Pfam" id="PF13537">
    <property type="entry name" value="GATase_7"/>
    <property type="match status" value="1"/>
</dbReference>
<dbReference type="EC" id="6.3.5.4" evidence="3"/>
<sequence>MCGIAAIFAYDPVAPRVSGPELAAITDSMAARGPDGQGEWRHPDGQVGLGHRRLAIIDLSDAGRQPMASADGRLHLVFNGEIYNHEALRAELIDAGVVLRSRSDTEVLLHLYDRHGAAMLPRLRGMFAFVLWDEARQGMLVARDGYGIKPLYLCDRGGTVRLASQVKAILAGGAVPRRVHPAGAAGFLLWGAVPEPFTIIRDIVPVPPGSSLWIDRSGVGPPRRFWSLEAVLAKAEAEGPRGDAAGPGTLREALEDTVRHHLVADVPVAVFLSAGLDSCTLASYAAAAGRTAGRAAADGRVVDTVTVSFDRLEGTPADEAPLAAGAARALGTRHHHLRVSASDFAGDLEGLLRAMDQPSTDGVNVYYVSRAAARAGIKVALSGLGGDELFGTYPSFRDVPRLAAGLGPLAVLRPAGVGFRRLTAPLLRRFTSPKYAGLLEYGTSVSDAYLLRRALHMPWELPDILGPEAARDGWAELEARTALRRTVAGLRDPWVQVAALEATWYMRNQLLRDADWASMAHGLELRVPLVDTALVGRLAPVLARPGRPSKRAMAESAPVPLPRPILDRPKSGFFVPLHDWLRGMRPGEATAGRQPDRGLRGWARRVLAEWSDG</sequence>
<gene>
    <name evidence="9" type="primary">asnB</name>
    <name evidence="9" type="ORF">ACFQPS_17255</name>
</gene>
<dbReference type="Proteomes" id="UP001596456">
    <property type="component" value="Unassembled WGS sequence"/>
</dbReference>
<dbReference type="PROSITE" id="PS51278">
    <property type="entry name" value="GATASE_TYPE_2"/>
    <property type="match status" value="1"/>
</dbReference>
<dbReference type="CDD" id="cd01991">
    <property type="entry name" value="Asn_synthase_B_C"/>
    <property type="match status" value="1"/>
</dbReference>
<comment type="similarity">
    <text evidence="2">Belongs to the asparagine synthetase family.</text>
</comment>
<organism evidence="9 10">
    <name type="scientific">Rhodocista pekingensis</name>
    <dbReference type="NCBI Taxonomy" id="201185"/>
    <lineage>
        <taxon>Bacteria</taxon>
        <taxon>Pseudomonadati</taxon>
        <taxon>Pseudomonadota</taxon>
        <taxon>Alphaproteobacteria</taxon>
        <taxon>Rhodospirillales</taxon>
        <taxon>Azospirillaceae</taxon>
        <taxon>Rhodocista</taxon>
    </lineage>
</organism>
<comment type="caution">
    <text evidence="9">The sequence shown here is derived from an EMBL/GenBank/DDBJ whole genome shotgun (WGS) entry which is preliminary data.</text>
</comment>
<dbReference type="SUPFAM" id="SSF56235">
    <property type="entry name" value="N-terminal nucleophile aminohydrolases (Ntn hydrolases)"/>
    <property type="match status" value="1"/>
</dbReference>
<dbReference type="PANTHER" id="PTHR43284">
    <property type="entry name" value="ASPARAGINE SYNTHETASE (GLUTAMINE-HYDROLYZING)"/>
    <property type="match status" value="1"/>
</dbReference>
<dbReference type="CDD" id="cd00712">
    <property type="entry name" value="AsnB"/>
    <property type="match status" value="1"/>
</dbReference>
<evidence type="ECO:0000256" key="5">
    <source>
        <dbReference type="ARBA" id="ARBA00022840"/>
    </source>
</evidence>
<dbReference type="InterPro" id="IPR033738">
    <property type="entry name" value="AsnB_N"/>
</dbReference>
<evidence type="ECO:0000256" key="6">
    <source>
        <dbReference type="ARBA" id="ARBA00022962"/>
    </source>
</evidence>
<dbReference type="InterPro" id="IPR014729">
    <property type="entry name" value="Rossmann-like_a/b/a_fold"/>
</dbReference>
<feature type="domain" description="Glutamine amidotransferase type-2" evidence="8">
    <location>
        <begin position="2"/>
        <end position="217"/>
    </location>
</feature>
<dbReference type="InterPro" id="IPR051786">
    <property type="entry name" value="ASN_synthetase/amidase"/>
</dbReference>
<dbReference type="NCBIfam" id="TIGR01536">
    <property type="entry name" value="asn_synth_AEB"/>
    <property type="match status" value="1"/>
</dbReference>
<name>A0ABW2L048_9PROT</name>
<evidence type="ECO:0000313" key="10">
    <source>
        <dbReference type="Proteomes" id="UP001596456"/>
    </source>
</evidence>
<accession>A0ABW2L048</accession>
<comment type="pathway">
    <text evidence="1">Amino-acid biosynthesis; L-asparagine biosynthesis; L-asparagine from L-aspartate (L-Gln route): step 1/1.</text>
</comment>
<dbReference type="InterPro" id="IPR029055">
    <property type="entry name" value="Ntn_hydrolases_N"/>
</dbReference>
<evidence type="ECO:0000256" key="3">
    <source>
        <dbReference type="ARBA" id="ARBA00012737"/>
    </source>
</evidence>
<dbReference type="Gene3D" id="3.60.20.10">
    <property type="entry name" value="Glutamine Phosphoribosylpyrophosphate, subunit 1, domain 1"/>
    <property type="match status" value="1"/>
</dbReference>
<dbReference type="SUPFAM" id="SSF52402">
    <property type="entry name" value="Adenine nucleotide alpha hydrolases-like"/>
    <property type="match status" value="1"/>
</dbReference>
<dbReference type="PIRSF" id="PIRSF001589">
    <property type="entry name" value="Asn_synthetase_glu-h"/>
    <property type="match status" value="1"/>
</dbReference>
<keyword evidence="5" id="KW-0067">ATP-binding</keyword>
<evidence type="ECO:0000256" key="7">
    <source>
        <dbReference type="ARBA" id="ARBA00048741"/>
    </source>
</evidence>
<keyword evidence="6" id="KW-0315">Glutamine amidotransferase</keyword>
<dbReference type="RefSeq" id="WP_377360456.1">
    <property type="nucleotide sequence ID" value="NZ_JBHTCM010000024.1"/>
</dbReference>
<reference evidence="10" key="1">
    <citation type="journal article" date="2019" name="Int. J. Syst. Evol. Microbiol.">
        <title>The Global Catalogue of Microorganisms (GCM) 10K type strain sequencing project: providing services to taxonomists for standard genome sequencing and annotation.</title>
        <authorList>
            <consortium name="The Broad Institute Genomics Platform"/>
            <consortium name="The Broad Institute Genome Sequencing Center for Infectious Disease"/>
            <person name="Wu L."/>
            <person name="Ma J."/>
        </authorList>
    </citation>
    <scope>NUCLEOTIDE SEQUENCE [LARGE SCALE GENOMIC DNA]</scope>
    <source>
        <strain evidence="10">CGMCC 1.16275</strain>
    </source>
</reference>